<name>A0A6J5LBU6_9CAUD</name>
<gene>
    <name evidence="4" type="ORF">UFOVP126_20</name>
    <name evidence="3" type="ORF">UFOVP37_55</name>
</gene>
<dbReference type="Pfam" id="PF24729">
    <property type="entry name" value="Acb2_Tad1_hairpin"/>
    <property type="match status" value="1"/>
</dbReference>
<dbReference type="GO" id="GO:0000166">
    <property type="term" value="F:nucleotide binding"/>
    <property type="evidence" value="ECO:0007669"/>
    <property type="project" value="UniProtKB-KW"/>
</dbReference>
<dbReference type="InterPro" id="IPR056098">
    <property type="entry name" value="Acb2/Tad1_hairpin"/>
</dbReference>
<evidence type="ECO:0000256" key="1">
    <source>
        <dbReference type="ARBA" id="ARBA00022741"/>
    </source>
</evidence>
<accession>A0A6J5LBU6</accession>
<dbReference type="EMBL" id="LR796241">
    <property type="protein sequence ID" value="CAB4130823.1"/>
    <property type="molecule type" value="Genomic_DNA"/>
</dbReference>
<sequence length="80" mass="8727">MSENRELSFGEKAVGLTFNPGGNPAVHAIKSQFAIVIDSLHANRETNDNPEVKRMLSIAITEAQTAQMWAVKAVTWGMQA</sequence>
<proteinExistence type="predicted"/>
<evidence type="ECO:0000313" key="4">
    <source>
        <dbReference type="EMBL" id="CAB4130823.1"/>
    </source>
</evidence>
<reference evidence="4" key="1">
    <citation type="submission" date="2020-04" db="EMBL/GenBank/DDBJ databases">
        <authorList>
            <person name="Chiriac C."/>
            <person name="Salcher M."/>
            <person name="Ghai R."/>
            <person name="Kavagutti S V."/>
        </authorList>
    </citation>
    <scope>NUCLEOTIDE SEQUENCE</scope>
</reference>
<feature type="domain" description="Acb2/Tad1 hairpin" evidence="2">
    <location>
        <begin position="13"/>
        <end position="75"/>
    </location>
</feature>
<dbReference type="EMBL" id="LR796163">
    <property type="protein sequence ID" value="CAB4122762.1"/>
    <property type="molecule type" value="Genomic_DNA"/>
</dbReference>
<organism evidence="4">
    <name type="scientific">uncultured Caudovirales phage</name>
    <dbReference type="NCBI Taxonomy" id="2100421"/>
    <lineage>
        <taxon>Viruses</taxon>
        <taxon>Duplodnaviria</taxon>
        <taxon>Heunggongvirae</taxon>
        <taxon>Uroviricota</taxon>
        <taxon>Caudoviricetes</taxon>
        <taxon>Peduoviridae</taxon>
        <taxon>Maltschvirus</taxon>
        <taxon>Maltschvirus maltsch</taxon>
    </lineage>
</organism>
<evidence type="ECO:0000313" key="3">
    <source>
        <dbReference type="EMBL" id="CAB4122762.1"/>
    </source>
</evidence>
<keyword evidence="1" id="KW-0547">Nucleotide-binding</keyword>
<protein>
    <recommendedName>
        <fullName evidence="2">Acb2/Tad1 hairpin domain-containing protein</fullName>
    </recommendedName>
</protein>
<evidence type="ECO:0000259" key="2">
    <source>
        <dbReference type="Pfam" id="PF24729"/>
    </source>
</evidence>